<reference evidence="1 2" key="1">
    <citation type="submission" date="2023-11" db="EMBL/GenBank/DDBJ databases">
        <authorList>
            <person name="Bao R."/>
        </authorList>
    </citation>
    <scope>NUCLEOTIDE SEQUENCE [LARGE SCALE GENOMIC DNA]</scope>
    <source>
        <strain evidence="1 2">PJ23</strain>
    </source>
</reference>
<keyword evidence="2" id="KW-1185">Reference proteome</keyword>
<proteinExistence type="predicted"/>
<sequence length="389" mass="42177">MFHGLQNLLRGGPPEAKASRAHGLIALHEAGRPVWTPRDYAALAREGYVRNAVVFRSVRLVAEAAASVPLLLYENERELDRHPLLDLLARPNARQSGGAFLESLISHLLVAGNAYAEAAALDGVPRELHALRPDRMKVVPGADGWPEAYDYSVGAETVRFRQGAGGVASILHIAFFHPLDDHYGLSPMEAAAQAIDLHNAAAGWNKALLDNAARPSGALVYSGPDGANLSDEQFERLKAELEAQFQGPRNAGRPLLLDGGLDWKSMALSPKDMDFLEAKNGAAREIALAFGVPPMLLGIPGDNTYANYQEANRALWRQTVLPLVQRVASDLAAWLAPAFGDGALRLEPDLDRIEALSTEREALWRRVQAAGFLTEDEKRAAVGYGPRQN</sequence>
<dbReference type="EMBL" id="JAXAFJ010000006">
    <property type="protein sequence ID" value="MDX6806557.1"/>
    <property type="molecule type" value="Genomic_DNA"/>
</dbReference>
<dbReference type="Pfam" id="PF04860">
    <property type="entry name" value="Phage_portal"/>
    <property type="match status" value="1"/>
</dbReference>
<dbReference type="NCBIfam" id="TIGR01537">
    <property type="entry name" value="portal_HK97"/>
    <property type="match status" value="1"/>
</dbReference>
<evidence type="ECO:0000313" key="2">
    <source>
        <dbReference type="Proteomes" id="UP001274321"/>
    </source>
</evidence>
<organism evidence="1 2">
    <name type="scientific">Terrihabitans rhizophilus</name>
    <dbReference type="NCBI Taxonomy" id="3092662"/>
    <lineage>
        <taxon>Bacteria</taxon>
        <taxon>Pseudomonadati</taxon>
        <taxon>Pseudomonadota</taxon>
        <taxon>Alphaproteobacteria</taxon>
        <taxon>Hyphomicrobiales</taxon>
        <taxon>Terrihabitans</taxon>
    </lineage>
</organism>
<gene>
    <name evidence="1" type="ORF">SCD90_10810</name>
</gene>
<accession>A0ABU4RNY9</accession>
<dbReference type="Proteomes" id="UP001274321">
    <property type="component" value="Unassembled WGS sequence"/>
</dbReference>
<dbReference type="InterPro" id="IPR006944">
    <property type="entry name" value="Phage/GTA_portal"/>
</dbReference>
<comment type="caution">
    <text evidence="1">The sequence shown here is derived from an EMBL/GenBank/DDBJ whole genome shotgun (WGS) entry which is preliminary data.</text>
</comment>
<name>A0ABU4RNY9_9HYPH</name>
<evidence type="ECO:0000313" key="1">
    <source>
        <dbReference type="EMBL" id="MDX6806557.1"/>
    </source>
</evidence>
<dbReference type="RefSeq" id="WP_319844686.1">
    <property type="nucleotide sequence ID" value="NZ_JAXAFJ010000006.1"/>
</dbReference>
<protein>
    <submittedName>
        <fullName evidence="1">Phage portal protein</fullName>
    </submittedName>
</protein>
<dbReference type="InterPro" id="IPR006427">
    <property type="entry name" value="Portal_HK97"/>
</dbReference>